<reference evidence="2" key="1">
    <citation type="submission" date="2022-09" db="EMBL/GenBank/DDBJ databases">
        <title>Aureispira anguillicida sp. nov., isolated from Leptocephalus of Japanese eel Anguilla japonica.</title>
        <authorList>
            <person name="Yuasa K."/>
            <person name="Mekata T."/>
            <person name="Ikunari K."/>
        </authorList>
    </citation>
    <scope>NUCLEOTIDE SEQUENCE</scope>
    <source>
        <strain evidence="2">EL160426</strain>
        <plasmid evidence="2">pAUEb</plasmid>
    </source>
</reference>
<keyword evidence="2" id="KW-0614">Plasmid</keyword>
<dbReference type="Proteomes" id="UP001060919">
    <property type="component" value="Plasmid pAUEb"/>
</dbReference>
<sequence length="452" mass="51615">MKRYIVYTLIFVSIYSTNLFGQHDAATNHYWITPSVLNPALIGLVNDTTINISASLSDYWVAMPEAPQTISAILEVPFPNKKIALGAFFRQEKHFLIKETRGQLTFNYEFPFPKIKSEFRLGLGVGFLENRIDFSRASVKATNDPLVLNSIQSQLAFHLAMAVAFRHKKLRIGMTIPYLITSKSSRVGSFLYGNNNINTTSFQKPLMLSFYVRQALLPKEISKNIHELDIAVVTNIPVVPLTENPYDIRLNVIYQIQNFDKNNDKKTVTKALRFTRFSVGAGLGVAWKNNESLEEKKANAVGSALFGVEMNNFFEVNYSFGINSRLSTLGTTHEIICKIYIDPQRKSNAIKKNREDILLLRNEINDQLNIIRTEHKKLKEKIEAINFVQKTEISLLKEALEKLQNDIEDLKNMKVSKPDLKQEIKDMEKNIQEWIKALRQQVNITVPPSSLN</sequence>
<feature type="coiled-coil region" evidence="1">
    <location>
        <begin position="361"/>
        <end position="437"/>
    </location>
</feature>
<dbReference type="Pfam" id="PF11751">
    <property type="entry name" value="PorP_SprF"/>
    <property type="match status" value="1"/>
</dbReference>
<dbReference type="RefSeq" id="WP_264793689.1">
    <property type="nucleotide sequence ID" value="NZ_AP026869.1"/>
</dbReference>
<dbReference type="InterPro" id="IPR019861">
    <property type="entry name" value="PorP/SprF_Bacteroidetes"/>
</dbReference>
<geneLocation type="plasmid" evidence="2 3">
    <name>pAUEb</name>
</geneLocation>
<organism evidence="2 3">
    <name type="scientific">Aureispira anguillae</name>
    <dbReference type="NCBI Taxonomy" id="2864201"/>
    <lineage>
        <taxon>Bacteria</taxon>
        <taxon>Pseudomonadati</taxon>
        <taxon>Bacteroidota</taxon>
        <taxon>Saprospiria</taxon>
        <taxon>Saprospirales</taxon>
        <taxon>Saprospiraceae</taxon>
        <taxon>Aureispira</taxon>
    </lineage>
</organism>
<protein>
    <submittedName>
        <fullName evidence="2">PorP/SprF family type IX secretion system membrane protein</fullName>
    </submittedName>
</protein>
<keyword evidence="1" id="KW-0175">Coiled coil</keyword>
<proteinExistence type="predicted"/>
<accession>A0A915YM84</accession>
<dbReference type="EMBL" id="AP026869">
    <property type="protein sequence ID" value="BDS15705.1"/>
    <property type="molecule type" value="Genomic_DNA"/>
</dbReference>
<dbReference type="NCBIfam" id="TIGR03519">
    <property type="entry name" value="T9SS_PorP_fam"/>
    <property type="match status" value="1"/>
</dbReference>
<name>A0A915YM84_9BACT</name>
<dbReference type="AlphaFoldDB" id="A0A915YM84"/>
<keyword evidence="3" id="KW-1185">Reference proteome</keyword>
<dbReference type="KEGG" id="aup:AsAng_0064890"/>
<evidence type="ECO:0000256" key="1">
    <source>
        <dbReference type="SAM" id="Coils"/>
    </source>
</evidence>
<evidence type="ECO:0000313" key="3">
    <source>
        <dbReference type="Proteomes" id="UP001060919"/>
    </source>
</evidence>
<gene>
    <name evidence="2" type="ORF">AsAng_0064890</name>
</gene>
<evidence type="ECO:0000313" key="2">
    <source>
        <dbReference type="EMBL" id="BDS15705.1"/>
    </source>
</evidence>